<dbReference type="HOGENOM" id="CLU_911293_0_0_0"/>
<dbReference type="SUPFAM" id="SSF46565">
    <property type="entry name" value="Chaperone J-domain"/>
    <property type="match status" value="1"/>
</dbReference>
<dbReference type="InParanoid" id="E6W5P7"/>
<organism evidence="1 2">
    <name type="scientific">Desulfurispirillum indicum (strain ATCC BAA-1389 / DSM 22839 / S5)</name>
    <dbReference type="NCBI Taxonomy" id="653733"/>
    <lineage>
        <taxon>Bacteria</taxon>
        <taxon>Pseudomonadati</taxon>
        <taxon>Chrysiogenota</taxon>
        <taxon>Chrysiogenia</taxon>
        <taxon>Chrysiogenales</taxon>
        <taxon>Chrysiogenaceae</taxon>
        <taxon>Desulfurispirillum</taxon>
    </lineage>
</organism>
<proteinExistence type="predicted"/>
<keyword evidence="1" id="KW-0346">Stress response</keyword>
<dbReference type="OrthoDB" id="5297633at2"/>
<sequence>MNTLPTPQILEPFGLFPLSALLRMLVRKSHHTPSPTSGTLLHQQNSLTLTDTSIFKELLSPQTRSEYFLHGYSGLYALSFSLRHTITQGAALLHMYGTNGSTCREHQELSALFDLDVPQQLRELQGLFRELTRGDLLPVLGFSALGCHLSWQKNGMCRAYDPYHNTCCSSTTAADSPFCHVHQPCAWWNMPQDMADAQTIMFAFYGWKEHLFAYTEEQLREEVGKFWHRIGMQQRIAPHLDDGALEVLQIESRETLSALGPKGLRRHFLRLARRTHPDNGGDHESFLRLQQAYGSALAFLHAPSP</sequence>
<dbReference type="AlphaFoldDB" id="E6W5P7"/>
<dbReference type="eggNOG" id="COG2214">
    <property type="taxonomic scope" value="Bacteria"/>
</dbReference>
<gene>
    <name evidence="1" type="ordered locus">Selin_1343</name>
</gene>
<dbReference type="Gene3D" id="1.10.287.110">
    <property type="entry name" value="DnaJ domain"/>
    <property type="match status" value="1"/>
</dbReference>
<accession>E6W5P7</accession>
<dbReference type="RefSeq" id="WP_013505959.1">
    <property type="nucleotide sequence ID" value="NC_014836.1"/>
</dbReference>
<dbReference type="STRING" id="653733.Selin_1343"/>
<dbReference type="InterPro" id="IPR036869">
    <property type="entry name" value="J_dom_sf"/>
</dbReference>
<evidence type="ECO:0000313" key="2">
    <source>
        <dbReference type="Proteomes" id="UP000002572"/>
    </source>
</evidence>
<dbReference type="EMBL" id="CP002432">
    <property type="protein sequence ID" value="ADU66078.1"/>
    <property type="molecule type" value="Genomic_DNA"/>
</dbReference>
<dbReference type="KEGG" id="din:Selin_1343"/>
<name>E6W5P7_DESIS</name>
<protein>
    <submittedName>
        <fullName evidence="1">Heat shock protein DnaJ domain protein</fullName>
    </submittedName>
</protein>
<keyword evidence="2" id="KW-1185">Reference proteome</keyword>
<evidence type="ECO:0000313" key="1">
    <source>
        <dbReference type="EMBL" id="ADU66078.1"/>
    </source>
</evidence>
<dbReference type="Proteomes" id="UP000002572">
    <property type="component" value="Chromosome"/>
</dbReference>
<reference evidence="1 2" key="1">
    <citation type="submission" date="2010-12" db="EMBL/GenBank/DDBJ databases">
        <title>Complete sequence of Desulfurispirillum indicum S5.</title>
        <authorList>
            <consortium name="US DOE Joint Genome Institute"/>
            <person name="Lucas S."/>
            <person name="Copeland A."/>
            <person name="Lapidus A."/>
            <person name="Cheng J.-F."/>
            <person name="Goodwin L."/>
            <person name="Pitluck S."/>
            <person name="Chertkov O."/>
            <person name="Held B."/>
            <person name="Detter J.C."/>
            <person name="Han C."/>
            <person name="Tapia R."/>
            <person name="Land M."/>
            <person name="Hauser L."/>
            <person name="Kyrpides N."/>
            <person name="Ivanova N."/>
            <person name="Mikhailova N."/>
            <person name="Haggblom M."/>
            <person name="Rauschenbach I."/>
            <person name="Bini E."/>
            <person name="Woyke T."/>
        </authorList>
    </citation>
    <scope>NUCLEOTIDE SEQUENCE [LARGE SCALE GENOMIC DNA]</scope>
    <source>
        <strain evidence="2">ATCC BAA-1389 / DSM 22839 / S5</strain>
    </source>
</reference>